<dbReference type="OrthoDB" id="771136at2759"/>
<dbReference type="AlphaFoldDB" id="A0A2L2THQ2"/>
<sequence>MPPQHYHLLLHAGEINATAYNLWLNDDHGGHFLFSSVNKAKYTDLVTFYIPLTDPSDNVPERLIEGFGGTNAGNSTSIDFYPRPVLLDLGIVMSPLSQDMMLRVMTSLDGVIKRKWCHGAL</sequence>
<keyword evidence="2" id="KW-1185">Reference proteome</keyword>
<name>A0A2L2THQ2_9HYPO</name>
<dbReference type="SUPFAM" id="SSF50630">
    <property type="entry name" value="Acid proteases"/>
    <property type="match status" value="1"/>
</dbReference>
<protein>
    <submittedName>
        <fullName evidence="1">Uncharacterized protein</fullName>
    </submittedName>
</protein>
<proteinExistence type="predicted"/>
<reference evidence="2" key="1">
    <citation type="submission" date="2014-10" db="EMBL/GenBank/DDBJ databases">
        <authorList>
            <person name="King R."/>
        </authorList>
    </citation>
    <scope>NUCLEOTIDE SEQUENCE [LARGE SCALE GENOMIC DNA]</scope>
    <source>
        <strain evidence="2">A3/5</strain>
    </source>
</reference>
<evidence type="ECO:0000313" key="2">
    <source>
        <dbReference type="Proteomes" id="UP000245910"/>
    </source>
</evidence>
<organism evidence="1 2">
    <name type="scientific">Fusarium venenatum</name>
    <dbReference type="NCBI Taxonomy" id="56646"/>
    <lineage>
        <taxon>Eukaryota</taxon>
        <taxon>Fungi</taxon>
        <taxon>Dikarya</taxon>
        <taxon>Ascomycota</taxon>
        <taxon>Pezizomycotina</taxon>
        <taxon>Sordariomycetes</taxon>
        <taxon>Hypocreomycetidae</taxon>
        <taxon>Hypocreales</taxon>
        <taxon>Nectriaceae</taxon>
        <taxon>Fusarium</taxon>
    </lineage>
</organism>
<dbReference type="EMBL" id="LN649231">
    <property type="protein sequence ID" value="CEI70502.1"/>
    <property type="molecule type" value="Genomic_DNA"/>
</dbReference>
<accession>A0A2L2THQ2</accession>
<dbReference type="STRING" id="56646.A0A2L2THQ2"/>
<dbReference type="Proteomes" id="UP000245910">
    <property type="component" value="Chromosome III"/>
</dbReference>
<dbReference type="InterPro" id="IPR021109">
    <property type="entry name" value="Peptidase_aspartic_dom_sf"/>
</dbReference>
<evidence type="ECO:0000313" key="1">
    <source>
        <dbReference type="EMBL" id="CEI70502.1"/>
    </source>
</evidence>